<feature type="region of interest" description="Disordered" evidence="2">
    <location>
        <begin position="199"/>
        <end position="222"/>
    </location>
</feature>
<gene>
    <name evidence="3" type="ORF">SLS56_005675</name>
</gene>
<evidence type="ECO:0000256" key="1">
    <source>
        <dbReference type="SAM" id="Coils"/>
    </source>
</evidence>
<feature type="coiled-coil region" evidence="1">
    <location>
        <begin position="653"/>
        <end position="694"/>
    </location>
</feature>
<feature type="compositionally biased region" description="Basic and acidic residues" evidence="2">
    <location>
        <begin position="213"/>
        <end position="222"/>
    </location>
</feature>
<name>A0ABR3SSW0_9PEZI</name>
<dbReference type="EMBL" id="JAJVDC020000059">
    <property type="protein sequence ID" value="KAL1628683.1"/>
    <property type="molecule type" value="Genomic_DNA"/>
</dbReference>
<evidence type="ECO:0000313" key="4">
    <source>
        <dbReference type="Proteomes" id="UP001521116"/>
    </source>
</evidence>
<organism evidence="3 4">
    <name type="scientific">Neofusicoccum ribis</name>
    <dbReference type="NCBI Taxonomy" id="45134"/>
    <lineage>
        <taxon>Eukaryota</taxon>
        <taxon>Fungi</taxon>
        <taxon>Dikarya</taxon>
        <taxon>Ascomycota</taxon>
        <taxon>Pezizomycotina</taxon>
        <taxon>Dothideomycetes</taxon>
        <taxon>Dothideomycetes incertae sedis</taxon>
        <taxon>Botryosphaeriales</taxon>
        <taxon>Botryosphaeriaceae</taxon>
        <taxon>Neofusicoccum</taxon>
    </lineage>
</organism>
<keyword evidence="4" id="KW-1185">Reference proteome</keyword>
<evidence type="ECO:0000313" key="3">
    <source>
        <dbReference type="EMBL" id="KAL1628683.1"/>
    </source>
</evidence>
<evidence type="ECO:0000256" key="2">
    <source>
        <dbReference type="SAM" id="MobiDB-lite"/>
    </source>
</evidence>
<accession>A0ABR3SSW0</accession>
<keyword evidence="1" id="KW-0175">Coiled coil</keyword>
<reference evidence="3 4" key="1">
    <citation type="submission" date="2024-02" db="EMBL/GenBank/DDBJ databases">
        <title>De novo assembly and annotation of 12 fungi associated with fruit tree decline syndrome in Ontario, Canada.</title>
        <authorList>
            <person name="Sulman M."/>
            <person name="Ellouze W."/>
            <person name="Ilyukhin E."/>
        </authorList>
    </citation>
    <scope>NUCLEOTIDE SEQUENCE [LARGE SCALE GENOMIC DNA]</scope>
    <source>
        <strain evidence="3 4">M1-105</strain>
    </source>
</reference>
<proteinExistence type="predicted"/>
<comment type="caution">
    <text evidence="3">The sequence shown here is derived from an EMBL/GenBank/DDBJ whole genome shotgun (WGS) entry which is preliminary data.</text>
</comment>
<protein>
    <submittedName>
        <fullName evidence="3">Uncharacterized protein</fullName>
    </submittedName>
</protein>
<dbReference type="Proteomes" id="UP001521116">
    <property type="component" value="Unassembled WGS sequence"/>
</dbReference>
<sequence>MAQSLDIGRFFSHLQVYCWVKTYPFWFDDEQWMMRIDFFGGTGWADSFLVITCKDKPGRFANLRFFEFRSFCRMDELPTVADEARERRSRFRGLVRRDIKNDRPAQADFVGYVRQPSISWPSISQASKSFTSKSFDSRSQPKTIPRRWEDIPKATRRTRTAPVGKAGKRGSIISISKSRRRSSVVADLQGARWAEAVSLDADSDDEDSGNRYMKPETRTPTAEKEVRLPVKSKSQITRRGTSVGQQRWEAKAQDGGEKRALRLLEKELAEEKRKNQILEASNCALFSKIVELHEKLDDVGTKKRRRREEELGKLTYCALKELVFKKGRSDRRGLQRRRKGRERHLKATGLQSLLIRSASVAPLFMIKMVPAWCLAAPNDEVANELRTACAAFLKEATKFECLPPEGKFPEDMTNLSVYKCLVNRPTCVRPIIQLRSCPRTSNDKKREQGINTIINYDWYKAVPAWMNDSFWTVRVDHFVPSLPDTAFKSDLRFAVLKSLLISEHSEEHKPITFFSTKTALPGGMYIYHRFTFDGGVIAKRSLLGFLDPLATSDINATRPVMSDAFLPSPEATADKEQVAANGMLYDQLPAIQGLNISSKRDRISPFGEFPDSKRIKTDGPQDDPFVGPGGTIPRNLVSQRQIGNSISHDEAAIMSFKTQLDGLRAQLKSAQDILKEQQNTIDSQNAVIDELRARTATPRRFGKHPSA</sequence>